<organism evidence="3">
    <name type="scientific">viral metagenome</name>
    <dbReference type="NCBI Taxonomy" id="1070528"/>
    <lineage>
        <taxon>unclassified sequences</taxon>
        <taxon>metagenomes</taxon>
        <taxon>organismal metagenomes</taxon>
    </lineage>
</organism>
<proteinExistence type="predicted"/>
<sequence length="127" mass="14279">MKIKLTKLIGNSTLEVESDKQDIKSALAEVLLFTQPDICGKCGSDKIEFITNKAVTDEGTFIYVKRRCLNEICKATSTMGEYKGGGQFWKAWEIYQPNADTPQTNPASQPYPPSQTQQYEPPMENNH</sequence>
<feature type="region of interest" description="Disordered" evidence="1">
    <location>
        <begin position="98"/>
        <end position="127"/>
    </location>
</feature>
<dbReference type="AlphaFoldDB" id="A0A6M3LE97"/>
<gene>
    <name evidence="2" type="ORF">MM415A00288_0039</name>
    <name evidence="3" type="ORF">MM415B03353_0009</name>
</gene>
<dbReference type="EMBL" id="MT142991">
    <property type="protein sequence ID" value="QJA91491.1"/>
    <property type="molecule type" value="Genomic_DNA"/>
</dbReference>
<dbReference type="EMBL" id="MT142510">
    <property type="protein sequence ID" value="QJA83419.1"/>
    <property type="molecule type" value="Genomic_DNA"/>
</dbReference>
<evidence type="ECO:0000313" key="3">
    <source>
        <dbReference type="EMBL" id="QJA91491.1"/>
    </source>
</evidence>
<reference evidence="3" key="1">
    <citation type="submission" date="2020-03" db="EMBL/GenBank/DDBJ databases">
        <title>The deep terrestrial virosphere.</title>
        <authorList>
            <person name="Holmfeldt K."/>
            <person name="Nilsson E."/>
            <person name="Simone D."/>
            <person name="Lopez-Fernandez M."/>
            <person name="Wu X."/>
            <person name="de Brujin I."/>
            <person name="Lundin D."/>
            <person name="Andersson A."/>
            <person name="Bertilsson S."/>
            <person name="Dopson M."/>
        </authorList>
    </citation>
    <scope>NUCLEOTIDE SEQUENCE</scope>
    <source>
        <strain evidence="2">MM415A00288</strain>
        <strain evidence="3">MM415B03353</strain>
    </source>
</reference>
<evidence type="ECO:0000313" key="2">
    <source>
        <dbReference type="EMBL" id="QJA83419.1"/>
    </source>
</evidence>
<feature type="compositionally biased region" description="Low complexity" evidence="1">
    <location>
        <begin position="114"/>
        <end position="127"/>
    </location>
</feature>
<evidence type="ECO:0000256" key="1">
    <source>
        <dbReference type="SAM" id="MobiDB-lite"/>
    </source>
</evidence>
<protein>
    <submittedName>
        <fullName evidence="3">Uncharacterized protein</fullName>
    </submittedName>
</protein>
<name>A0A6M3LE97_9ZZZZ</name>
<accession>A0A6M3LE97</accession>